<reference evidence="3 4" key="1">
    <citation type="journal article" date="2010" name="Proc. Natl. Acad. Sci. U.S.A.">
        <title>Insights into evolution of multicellular fungi from the assembled chromosomes of the mushroom Coprinopsis cinerea (Coprinus cinereus).</title>
        <authorList>
            <person name="Stajich J.E."/>
            <person name="Wilke S.K."/>
            <person name="Ahren D."/>
            <person name="Au C.H."/>
            <person name="Birren B.W."/>
            <person name="Borodovsky M."/>
            <person name="Burns C."/>
            <person name="Canback B."/>
            <person name="Casselton L.A."/>
            <person name="Cheng C.K."/>
            <person name="Deng J."/>
            <person name="Dietrich F.S."/>
            <person name="Fargo D.C."/>
            <person name="Farman M.L."/>
            <person name="Gathman A.C."/>
            <person name="Goldberg J."/>
            <person name="Guigo R."/>
            <person name="Hoegger P.J."/>
            <person name="Hooker J.B."/>
            <person name="Huggins A."/>
            <person name="James T.Y."/>
            <person name="Kamada T."/>
            <person name="Kilaru S."/>
            <person name="Kodira C."/>
            <person name="Kues U."/>
            <person name="Kupfer D."/>
            <person name="Kwan H.S."/>
            <person name="Lomsadze A."/>
            <person name="Li W."/>
            <person name="Lilly W.W."/>
            <person name="Ma L.J."/>
            <person name="Mackey A.J."/>
            <person name="Manning G."/>
            <person name="Martin F."/>
            <person name="Muraguchi H."/>
            <person name="Natvig D.O."/>
            <person name="Palmerini H."/>
            <person name="Ramesh M.A."/>
            <person name="Rehmeyer C.J."/>
            <person name="Roe B.A."/>
            <person name="Shenoy N."/>
            <person name="Stanke M."/>
            <person name="Ter-Hovhannisyan V."/>
            <person name="Tunlid A."/>
            <person name="Velagapudi R."/>
            <person name="Vision T.J."/>
            <person name="Zeng Q."/>
            <person name="Zolan M.E."/>
            <person name="Pukkila P.J."/>
        </authorList>
    </citation>
    <scope>NUCLEOTIDE SEQUENCE [LARGE SCALE GENOMIC DNA]</scope>
    <source>
        <strain evidence="4">Okayama-7 / 130 / ATCC MYA-4618 / FGSC 9003</strain>
    </source>
</reference>
<evidence type="ECO:0000313" key="3">
    <source>
        <dbReference type="EMBL" id="EAU87925.2"/>
    </source>
</evidence>
<feature type="compositionally biased region" description="Polar residues" evidence="1">
    <location>
        <begin position="483"/>
        <end position="520"/>
    </location>
</feature>
<feature type="region of interest" description="Disordered" evidence="1">
    <location>
        <begin position="474"/>
        <end position="524"/>
    </location>
</feature>
<protein>
    <submittedName>
        <fullName evidence="3">Uncharacterized protein</fullName>
    </submittedName>
</protein>
<evidence type="ECO:0000313" key="4">
    <source>
        <dbReference type="Proteomes" id="UP000001861"/>
    </source>
</evidence>
<sequence>MEHIHGFESFHDEPGYGNSDGVVGQGVVATQSLDLDINAEPQPGPIMPTLTVTVVSYPNGDLSTMAHGAQSPSAMSSFAGTISFSDPGSSVSAPTSESASSSESPSSILESLPSIFSAPTSGVLGVPTPATSQSEAALATEKAPLYIAIVLGCIVGTAIASAMVACIIRLRQSKRRNAPQPPWSREGDPEADLRARIGTPKHNDLPHHLMPSTHLWNLESDRDVSKSKHPSEHVHSHDAHDTHDIHYWPRGFHDSTFPDGTGLRSYNHPISPYSPAHKPAIRYLPSHLVDETLAGQNFGTDRLDGSFQVSGGSSRGTPRSGVVAPRYRNLEANGDVMDTPWSPSNTPPRSLAKRLRRVDEPSNGRQELETVDNKAPNLTLQERDDQEGWTRTLSTNLVNAFNAVAANIPAFGTVESTAKSDALAAKPLAHSSSRKSVGVLSSRSGGHIERDDSQATEVSELSWTLEETGNGAGVVRLHRSSTSRKPGSSVGNSINDLQIPAVSNFSASSPNGNSLGSEPTNPFPNHHLSIASSIYSDSTATYIKSANLGKTGLNVRPGLSPTRRASSWTSSASSWDSFSSSRDSNQVAEALRTRRTYSQDLTTPPR</sequence>
<feature type="compositionally biased region" description="Low complexity" evidence="1">
    <location>
        <begin position="89"/>
        <end position="106"/>
    </location>
</feature>
<comment type="caution">
    <text evidence="3">The sequence shown here is derived from an EMBL/GenBank/DDBJ whole genome shotgun (WGS) entry which is preliminary data.</text>
</comment>
<keyword evidence="2" id="KW-0812">Transmembrane</keyword>
<feature type="compositionally biased region" description="Low complexity" evidence="1">
    <location>
        <begin position="434"/>
        <end position="445"/>
    </location>
</feature>
<feature type="region of interest" description="Disordered" evidence="1">
    <location>
        <begin position="428"/>
        <end position="459"/>
    </location>
</feature>
<feature type="region of interest" description="Disordered" evidence="1">
    <location>
        <begin position="86"/>
        <end position="106"/>
    </location>
</feature>
<gene>
    <name evidence="3" type="ORF">CC1G_01572</name>
</gene>
<evidence type="ECO:0000256" key="2">
    <source>
        <dbReference type="SAM" id="Phobius"/>
    </source>
</evidence>
<feature type="compositionally biased region" description="Polar residues" evidence="1">
    <location>
        <begin position="596"/>
        <end position="606"/>
    </location>
</feature>
<dbReference type="KEGG" id="cci:CC1G_01572"/>
<dbReference type="OrthoDB" id="3061923at2759"/>
<feature type="transmembrane region" description="Helical" evidence="2">
    <location>
        <begin position="145"/>
        <end position="168"/>
    </location>
</feature>
<keyword evidence="2" id="KW-1133">Transmembrane helix</keyword>
<dbReference type="AlphaFoldDB" id="A8NI34"/>
<dbReference type="VEuPathDB" id="FungiDB:CC1G_01572"/>
<accession>A8NI34</accession>
<dbReference type="EMBL" id="AACS02000010">
    <property type="protein sequence ID" value="EAU87925.2"/>
    <property type="molecule type" value="Genomic_DNA"/>
</dbReference>
<dbReference type="RefSeq" id="XP_001833895.2">
    <property type="nucleotide sequence ID" value="XM_001833843.2"/>
</dbReference>
<feature type="region of interest" description="Disordered" evidence="1">
    <location>
        <begin position="550"/>
        <end position="606"/>
    </location>
</feature>
<proteinExistence type="predicted"/>
<organism evidence="3 4">
    <name type="scientific">Coprinopsis cinerea (strain Okayama-7 / 130 / ATCC MYA-4618 / FGSC 9003)</name>
    <name type="common">Inky cap fungus</name>
    <name type="synonym">Hormographiella aspergillata</name>
    <dbReference type="NCBI Taxonomy" id="240176"/>
    <lineage>
        <taxon>Eukaryota</taxon>
        <taxon>Fungi</taxon>
        <taxon>Dikarya</taxon>
        <taxon>Basidiomycota</taxon>
        <taxon>Agaricomycotina</taxon>
        <taxon>Agaricomycetes</taxon>
        <taxon>Agaricomycetidae</taxon>
        <taxon>Agaricales</taxon>
        <taxon>Agaricineae</taxon>
        <taxon>Psathyrellaceae</taxon>
        <taxon>Coprinopsis</taxon>
    </lineage>
</organism>
<dbReference type="GeneID" id="6010399"/>
<feature type="compositionally biased region" description="Basic and acidic residues" evidence="1">
    <location>
        <begin position="1"/>
        <end position="14"/>
    </location>
</feature>
<keyword evidence="4" id="KW-1185">Reference proteome</keyword>
<dbReference type="HOGENOM" id="CLU_450548_0_0_1"/>
<dbReference type="Proteomes" id="UP000001861">
    <property type="component" value="Unassembled WGS sequence"/>
</dbReference>
<dbReference type="STRING" id="240176.A8NI34"/>
<evidence type="ECO:0000256" key="1">
    <source>
        <dbReference type="SAM" id="MobiDB-lite"/>
    </source>
</evidence>
<name>A8NI34_COPC7</name>
<feature type="region of interest" description="Disordered" evidence="1">
    <location>
        <begin position="1"/>
        <end position="23"/>
    </location>
</feature>
<feature type="compositionally biased region" description="Low complexity" evidence="1">
    <location>
        <begin position="560"/>
        <end position="584"/>
    </location>
</feature>
<keyword evidence="2" id="KW-0472">Membrane</keyword>
<dbReference type="InParanoid" id="A8NI34"/>